<dbReference type="InterPro" id="IPR054129">
    <property type="entry name" value="DesT_TetR_C"/>
</dbReference>
<evidence type="ECO:0000256" key="4">
    <source>
        <dbReference type="PROSITE-ProRule" id="PRU00335"/>
    </source>
</evidence>
<feature type="domain" description="HTH tetR-type" evidence="6">
    <location>
        <begin position="19"/>
        <end position="79"/>
    </location>
</feature>
<evidence type="ECO:0000256" key="1">
    <source>
        <dbReference type="ARBA" id="ARBA00023015"/>
    </source>
</evidence>
<evidence type="ECO:0000313" key="8">
    <source>
        <dbReference type="Proteomes" id="UP000585272"/>
    </source>
</evidence>
<dbReference type="SUPFAM" id="SSF46689">
    <property type="entry name" value="Homeodomain-like"/>
    <property type="match status" value="1"/>
</dbReference>
<dbReference type="InterPro" id="IPR023772">
    <property type="entry name" value="DNA-bd_HTH_TetR-type_CS"/>
</dbReference>
<dbReference type="GO" id="GO:0000976">
    <property type="term" value="F:transcription cis-regulatory region binding"/>
    <property type="evidence" value="ECO:0007669"/>
    <property type="project" value="TreeGrafter"/>
</dbReference>
<evidence type="ECO:0000313" key="7">
    <source>
        <dbReference type="EMBL" id="MBB4660866.1"/>
    </source>
</evidence>
<reference evidence="7 8" key="1">
    <citation type="submission" date="2020-08" db="EMBL/GenBank/DDBJ databases">
        <title>Genomic Encyclopedia of Archaeal and Bacterial Type Strains, Phase II (KMG-II): from individual species to whole genera.</title>
        <authorList>
            <person name="Goeker M."/>
        </authorList>
    </citation>
    <scope>NUCLEOTIDE SEQUENCE [LARGE SCALE GENOMIC DNA]</scope>
    <source>
        <strain evidence="7 8">DSM 23288</strain>
    </source>
</reference>
<evidence type="ECO:0000256" key="3">
    <source>
        <dbReference type="ARBA" id="ARBA00023163"/>
    </source>
</evidence>
<dbReference type="SUPFAM" id="SSF48498">
    <property type="entry name" value="Tetracyclin repressor-like, C-terminal domain"/>
    <property type="match status" value="1"/>
</dbReference>
<dbReference type="AlphaFoldDB" id="A0A840I7K6"/>
<evidence type="ECO:0000256" key="5">
    <source>
        <dbReference type="SAM" id="MobiDB-lite"/>
    </source>
</evidence>
<organism evidence="7 8">
    <name type="scientific">Conexibacter arvalis</name>
    <dbReference type="NCBI Taxonomy" id="912552"/>
    <lineage>
        <taxon>Bacteria</taxon>
        <taxon>Bacillati</taxon>
        <taxon>Actinomycetota</taxon>
        <taxon>Thermoleophilia</taxon>
        <taxon>Solirubrobacterales</taxon>
        <taxon>Conexibacteraceae</taxon>
        <taxon>Conexibacter</taxon>
    </lineage>
</organism>
<dbReference type="Pfam" id="PF21943">
    <property type="entry name" value="TetR_C_46"/>
    <property type="match status" value="1"/>
</dbReference>
<proteinExistence type="predicted"/>
<dbReference type="InterPro" id="IPR050109">
    <property type="entry name" value="HTH-type_TetR-like_transc_reg"/>
</dbReference>
<dbReference type="InterPro" id="IPR009057">
    <property type="entry name" value="Homeodomain-like_sf"/>
</dbReference>
<evidence type="ECO:0000259" key="6">
    <source>
        <dbReference type="PROSITE" id="PS50977"/>
    </source>
</evidence>
<keyword evidence="3" id="KW-0804">Transcription</keyword>
<keyword evidence="2 4" id="KW-0238">DNA-binding</keyword>
<dbReference type="PANTHER" id="PTHR30055:SF158">
    <property type="entry name" value="POSSIBLE TRANSCRIPTIONAL REGULATORY PROTEIN (PROBABLY TETR-FAMILY)"/>
    <property type="match status" value="1"/>
</dbReference>
<comment type="caution">
    <text evidence="7">The sequence shown here is derived from an EMBL/GenBank/DDBJ whole genome shotgun (WGS) entry which is preliminary data.</text>
</comment>
<accession>A0A840I7K6</accession>
<dbReference type="PANTHER" id="PTHR30055">
    <property type="entry name" value="HTH-TYPE TRANSCRIPTIONAL REGULATOR RUTR"/>
    <property type="match status" value="1"/>
</dbReference>
<dbReference type="InterPro" id="IPR001647">
    <property type="entry name" value="HTH_TetR"/>
</dbReference>
<dbReference type="RefSeq" id="WP_183338532.1">
    <property type="nucleotide sequence ID" value="NZ_JACHNU010000001.1"/>
</dbReference>
<dbReference type="EMBL" id="JACHNU010000001">
    <property type="protein sequence ID" value="MBB4660866.1"/>
    <property type="molecule type" value="Genomic_DNA"/>
</dbReference>
<feature type="region of interest" description="Disordered" evidence="5">
    <location>
        <begin position="209"/>
        <end position="228"/>
    </location>
</feature>
<dbReference type="Gene3D" id="1.10.357.10">
    <property type="entry name" value="Tetracycline Repressor, domain 2"/>
    <property type="match status" value="1"/>
</dbReference>
<sequence>MNAMVQSTVPASRTRLPRKERELQILDIAHARFAEHGFGAVTMDEVAAAAGVTKPLLYAYFGNKERLYSACMERAGDAMLAAVGAAVAAATGPSEALRDGLKAFFAFVDGDRDAWRVLFDETLPAGGELARAVAEYRDRLLALVAQTQLELIPEHSRERAATEVEALSNALLGASEALARWWLRTGALPAAEAADLLVATVEPGLQARAALRDRTASPSTPDRDQGAP</sequence>
<feature type="DNA-binding region" description="H-T-H motif" evidence="4">
    <location>
        <begin position="42"/>
        <end position="61"/>
    </location>
</feature>
<keyword evidence="1" id="KW-0805">Transcription regulation</keyword>
<dbReference type="PRINTS" id="PR00455">
    <property type="entry name" value="HTHTETR"/>
</dbReference>
<gene>
    <name evidence="7" type="ORF">BDZ31_000439</name>
</gene>
<dbReference type="PROSITE" id="PS50977">
    <property type="entry name" value="HTH_TETR_2"/>
    <property type="match status" value="1"/>
</dbReference>
<name>A0A840I7K6_9ACTN</name>
<feature type="compositionally biased region" description="Basic and acidic residues" evidence="5">
    <location>
        <begin position="210"/>
        <end position="228"/>
    </location>
</feature>
<dbReference type="GO" id="GO:0003700">
    <property type="term" value="F:DNA-binding transcription factor activity"/>
    <property type="evidence" value="ECO:0007669"/>
    <property type="project" value="TreeGrafter"/>
</dbReference>
<keyword evidence="8" id="KW-1185">Reference proteome</keyword>
<dbReference type="Pfam" id="PF00440">
    <property type="entry name" value="TetR_N"/>
    <property type="match status" value="1"/>
</dbReference>
<evidence type="ECO:0000256" key="2">
    <source>
        <dbReference type="ARBA" id="ARBA00023125"/>
    </source>
</evidence>
<dbReference type="Proteomes" id="UP000585272">
    <property type="component" value="Unassembled WGS sequence"/>
</dbReference>
<dbReference type="InterPro" id="IPR036271">
    <property type="entry name" value="Tet_transcr_reg_TetR-rel_C_sf"/>
</dbReference>
<protein>
    <submittedName>
        <fullName evidence="7">AcrR family transcriptional regulator</fullName>
    </submittedName>
</protein>
<dbReference type="PROSITE" id="PS01081">
    <property type="entry name" value="HTH_TETR_1"/>
    <property type="match status" value="1"/>
</dbReference>